<dbReference type="AlphaFoldDB" id="A0A2T0UTB9"/>
<evidence type="ECO:0000313" key="3">
    <source>
        <dbReference type="Proteomes" id="UP000238176"/>
    </source>
</evidence>
<dbReference type="RefSeq" id="WP_106363320.1">
    <property type="nucleotide sequence ID" value="NZ_PVTJ01000002.1"/>
</dbReference>
<feature type="transmembrane region" description="Helical" evidence="1">
    <location>
        <begin position="179"/>
        <end position="198"/>
    </location>
</feature>
<evidence type="ECO:0000256" key="1">
    <source>
        <dbReference type="SAM" id="Phobius"/>
    </source>
</evidence>
<organism evidence="2 3">
    <name type="scientific">Glycomyces artemisiae</name>
    <dbReference type="NCBI Taxonomy" id="1076443"/>
    <lineage>
        <taxon>Bacteria</taxon>
        <taxon>Bacillati</taxon>
        <taxon>Actinomycetota</taxon>
        <taxon>Actinomycetes</taxon>
        <taxon>Glycomycetales</taxon>
        <taxon>Glycomycetaceae</taxon>
        <taxon>Glycomyces</taxon>
    </lineage>
</organism>
<feature type="transmembrane region" description="Helical" evidence="1">
    <location>
        <begin position="20"/>
        <end position="46"/>
    </location>
</feature>
<keyword evidence="1" id="KW-0472">Membrane</keyword>
<sequence length="298" mass="34287">MAHPSAPSTPLITVHYRRRLLVWVVAVCWPLALAMCTLGTYVLTVLDIESQLLFFVMYFPPMWCAMMGTLYLAQTNCLTYDVHRRRVWSGTGHVQRTMGRWKDGDRLNYSIYLGRLERIRPSGKRRAIVRNAYVVDQSSWTAFVDVFLTHQNETRRGEDADAADQGLPTAVEVGIRWRFFTCVLLVGLALGAWGFWLVPTVDGPLPVVSAAYFLFGAVPLVLRPVLRYEDGLVSVKTVGRVREFPSRGYERLEYSVYWGCLFEVRADGKRRRVARGWARDQDSWKVFVDRFMEDRSSE</sequence>
<comment type="caution">
    <text evidence="2">The sequence shown here is derived from an EMBL/GenBank/DDBJ whole genome shotgun (WGS) entry which is preliminary data.</text>
</comment>
<accession>A0A2T0UTB9</accession>
<keyword evidence="1" id="KW-0812">Transmembrane</keyword>
<protein>
    <submittedName>
        <fullName evidence="2">Uncharacterized protein</fullName>
    </submittedName>
</protein>
<dbReference type="OrthoDB" id="5185335at2"/>
<gene>
    <name evidence="2" type="ORF">B0I28_102799</name>
</gene>
<reference evidence="2 3" key="1">
    <citation type="submission" date="2018-03" db="EMBL/GenBank/DDBJ databases">
        <title>Genomic Encyclopedia of Type Strains, Phase III (KMG-III): the genomes of soil and plant-associated and newly described type strains.</title>
        <authorList>
            <person name="Whitman W."/>
        </authorList>
    </citation>
    <scope>NUCLEOTIDE SEQUENCE [LARGE SCALE GENOMIC DNA]</scope>
    <source>
        <strain evidence="2 3">CGMCC 4.7067</strain>
    </source>
</reference>
<feature type="transmembrane region" description="Helical" evidence="1">
    <location>
        <begin position="52"/>
        <end position="73"/>
    </location>
</feature>
<proteinExistence type="predicted"/>
<feature type="transmembrane region" description="Helical" evidence="1">
    <location>
        <begin position="204"/>
        <end position="222"/>
    </location>
</feature>
<dbReference type="Proteomes" id="UP000238176">
    <property type="component" value="Unassembled WGS sequence"/>
</dbReference>
<evidence type="ECO:0000313" key="2">
    <source>
        <dbReference type="EMBL" id="PRY61179.1"/>
    </source>
</evidence>
<keyword evidence="1" id="KW-1133">Transmembrane helix</keyword>
<keyword evidence="3" id="KW-1185">Reference proteome</keyword>
<name>A0A2T0UTB9_9ACTN</name>
<dbReference type="EMBL" id="PVTJ01000002">
    <property type="protein sequence ID" value="PRY61179.1"/>
    <property type="molecule type" value="Genomic_DNA"/>
</dbReference>